<dbReference type="EMBL" id="CP043641">
    <property type="protein sequence ID" value="QNE35865.1"/>
    <property type="molecule type" value="Genomic_DNA"/>
</dbReference>
<evidence type="ECO:0000313" key="3">
    <source>
        <dbReference type="EMBL" id="QNE35865.1"/>
    </source>
</evidence>
<name>A0A7G6YBK0_9MICO</name>
<dbReference type="SMART" id="SM00530">
    <property type="entry name" value="HTH_XRE"/>
    <property type="match status" value="1"/>
</dbReference>
<dbReference type="CDD" id="cd00093">
    <property type="entry name" value="HTH_XRE"/>
    <property type="match status" value="1"/>
</dbReference>
<proteinExistence type="predicted"/>
<dbReference type="Proteomes" id="UP000515511">
    <property type="component" value="Chromosome"/>
</dbReference>
<evidence type="ECO:0000256" key="1">
    <source>
        <dbReference type="SAM" id="MobiDB-lite"/>
    </source>
</evidence>
<dbReference type="GO" id="GO:0003677">
    <property type="term" value="F:DNA binding"/>
    <property type="evidence" value="ECO:0007669"/>
    <property type="project" value="InterPro"/>
</dbReference>
<evidence type="ECO:0000313" key="4">
    <source>
        <dbReference type="Proteomes" id="UP000515511"/>
    </source>
</evidence>
<accession>A0A7G6YBK0</accession>
<feature type="domain" description="HTH cro/C1-type" evidence="2">
    <location>
        <begin position="5"/>
        <end position="61"/>
    </location>
</feature>
<feature type="region of interest" description="Disordered" evidence="1">
    <location>
        <begin position="57"/>
        <end position="86"/>
    </location>
</feature>
<reference evidence="4" key="1">
    <citation type="submission" date="2019-09" db="EMBL/GenBank/DDBJ databases">
        <title>Antimicrobial potential of Antarctic Bacteria.</title>
        <authorList>
            <person name="Benaud N."/>
            <person name="Edwards R.J."/>
            <person name="Ferrari B.C."/>
        </authorList>
    </citation>
    <scope>NUCLEOTIDE SEQUENCE [LARGE SCALE GENOMIC DNA]</scope>
    <source>
        <strain evidence="4">INR9</strain>
    </source>
</reference>
<sequence length="86" mass="9378">MSETIRQARKALRLTIRELADRLEVSAAAVSQMEKSEADETIKLATLRRAHGALGSRLSVSGSAPSLQVLERREDGSPENCTGRSR</sequence>
<dbReference type="RefSeq" id="WP_185275332.1">
    <property type="nucleotide sequence ID" value="NZ_CP043641.1"/>
</dbReference>
<dbReference type="PROSITE" id="PS50943">
    <property type="entry name" value="HTH_CROC1"/>
    <property type="match status" value="1"/>
</dbReference>
<evidence type="ECO:0000259" key="2">
    <source>
        <dbReference type="PROSITE" id="PS50943"/>
    </source>
</evidence>
<dbReference type="InterPro" id="IPR010982">
    <property type="entry name" value="Lambda_DNA-bd_dom_sf"/>
</dbReference>
<dbReference type="AlphaFoldDB" id="A0A7G6YBK0"/>
<dbReference type="SUPFAM" id="SSF47413">
    <property type="entry name" value="lambda repressor-like DNA-binding domains"/>
    <property type="match status" value="1"/>
</dbReference>
<protein>
    <submittedName>
        <fullName evidence="3">Helix-turn-helix domain-containing protein</fullName>
    </submittedName>
</protein>
<dbReference type="KEGG" id="lse:F1C12_12505"/>
<gene>
    <name evidence="3" type="ORF">F1C12_12505</name>
</gene>
<organism evidence="3 4">
    <name type="scientific">Leifsonia shinshuensis</name>
    <dbReference type="NCBI Taxonomy" id="150026"/>
    <lineage>
        <taxon>Bacteria</taxon>
        <taxon>Bacillati</taxon>
        <taxon>Actinomycetota</taxon>
        <taxon>Actinomycetes</taxon>
        <taxon>Micrococcales</taxon>
        <taxon>Microbacteriaceae</taxon>
        <taxon>Leifsonia</taxon>
    </lineage>
</organism>
<dbReference type="InterPro" id="IPR001387">
    <property type="entry name" value="Cro/C1-type_HTH"/>
</dbReference>
<dbReference type="Pfam" id="PF01381">
    <property type="entry name" value="HTH_3"/>
    <property type="match status" value="1"/>
</dbReference>
<dbReference type="Gene3D" id="1.10.260.40">
    <property type="entry name" value="lambda repressor-like DNA-binding domains"/>
    <property type="match status" value="1"/>
</dbReference>